<evidence type="ECO:0000256" key="1">
    <source>
        <dbReference type="SAM" id="MobiDB-lite"/>
    </source>
</evidence>
<dbReference type="RefSeq" id="WP_327968632.1">
    <property type="nucleotide sequence ID" value="NZ_JARMQG010000195.1"/>
</dbReference>
<dbReference type="Proteomes" id="UP001330749">
    <property type="component" value="Unassembled WGS sequence"/>
</dbReference>
<keyword evidence="3" id="KW-1185">Reference proteome</keyword>
<sequence>MKKFIIILGLCMITTITGCSKDMNNRDVYEESGNSINVNNKRNELYNEGAGRSVRNVSNNFGYVRHQKSPLMNDNTANNHYTALDREQLANIISKYSTNLPNVNDAAALVTDQEVLVAYTTDSKDRNLTADQVKRTAMSVVPRYYHVYVTDKRSLMRDIENLSHMDSTNKNSRSSINYVIKQMKDSPQGNRMSDSEDENGLTKDDRMTH</sequence>
<dbReference type="EMBL" id="JARMQG010000195">
    <property type="protein sequence ID" value="MED3563578.1"/>
    <property type="molecule type" value="Genomic_DNA"/>
</dbReference>
<keyword evidence="2" id="KW-0449">Lipoprotein</keyword>
<comment type="caution">
    <text evidence="2">The sequence shown here is derived from an EMBL/GenBank/DDBJ whole genome shotgun (WGS) entry which is preliminary data.</text>
</comment>
<name>A0ABU6NBI8_9BACI</name>
<dbReference type="PROSITE" id="PS51257">
    <property type="entry name" value="PROKAR_LIPOPROTEIN"/>
    <property type="match status" value="1"/>
</dbReference>
<accession>A0ABU6NBI8</accession>
<gene>
    <name evidence="2" type="ORF">P4447_14165</name>
</gene>
<evidence type="ECO:0000313" key="3">
    <source>
        <dbReference type="Proteomes" id="UP001330749"/>
    </source>
</evidence>
<evidence type="ECO:0000313" key="2">
    <source>
        <dbReference type="EMBL" id="MED3563578.1"/>
    </source>
</evidence>
<proteinExistence type="predicted"/>
<feature type="compositionally biased region" description="Basic and acidic residues" evidence="1">
    <location>
        <begin position="200"/>
        <end position="209"/>
    </location>
</feature>
<organism evidence="2 3">
    <name type="scientific">Bacillus xiapuensis</name>
    <dbReference type="NCBI Taxonomy" id="2014075"/>
    <lineage>
        <taxon>Bacteria</taxon>
        <taxon>Bacillati</taxon>
        <taxon>Bacillota</taxon>
        <taxon>Bacilli</taxon>
        <taxon>Bacillales</taxon>
        <taxon>Bacillaceae</taxon>
        <taxon>Bacillus</taxon>
    </lineage>
</organism>
<dbReference type="Pfam" id="PF09580">
    <property type="entry name" value="Spore_YhcN_YlaJ"/>
    <property type="match status" value="1"/>
</dbReference>
<feature type="region of interest" description="Disordered" evidence="1">
    <location>
        <begin position="183"/>
        <end position="209"/>
    </location>
</feature>
<protein>
    <submittedName>
        <fullName evidence="2">YhcN/YlaJ family sporulation lipoprotein</fullName>
    </submittedName>
</protein>
<dbReference type="InterPro" id="IPR019076">
    <property type="entry name" value="Spore_lipoprot_YhcN/YlaJ-like"/>
</dbReference>
<reference evidence="2 3" key="1">
    <citation type="submission" date="2023-03" db="EMBL/GenBank/DDBJ databases">
        <title>Bacillus Genome Sequencing.</title>
        <authorList>
            <person name="Dunlap C."/>
        </authorList>
    </citation>
    <scope>NUCLEOTIDE SEQUENCE [LARGE SCALE GENOMIC DNA]</scope>
    <source>
        <strain evidence="2 3">B-14544</strain>
    </source>
</reference>